<dbReference type="Pfam" id="PF07715">
    <property type="entry name" value="Plug"/>
    <property type="match status" value="1"/>
</dbReference>
<dbReference type="Proteomes" id="UP000256561">
    <property type="component" value="Unassembled WGS sequence"/>
</dbReference>
<feature type="domain" description="TonB-dependent receptor-like beta-barrel" evidence="11">
    <location>
        <begin position="391"/>
        <end position="850"/>
    </location>
</feature>
<evidence type="ECO:0000256" key="9">
    <source>
        <dbReference type="RuleBase" id="RU003357"/>
    </source>
</evidence>
<keyword evidence="14" id="KW-1185">Reference proteome</keyword>
<dbReference type="AlphaFoldDB" id="A0A3D8M6I0"/>
<dbReference type="CDD" id="cd01347">
    <property type="entry name" value="ligand_gated_channel"/>
    <property type="match status" value="1"/>
</dbReference>
<dbReference type="PROSITE" id="PS52016">
    <property type="entry name" value="TONB_DEPENDENT_REC_3"/>
    <property type="match status" value="1"/>
</dbReference>
<evidence type="ECO:0000259" key="11">
    <source>
        <dbReference type="Pfam" id="PF00593"/>
    </source>
</evidence>
<dbReference type="InterPro" id="IPR039426">
    <property type="entry name" value="TonB-dep_rcpt-like"/>
</dbReference>
<evidence type="ECO:0000256" key="4">
    <source>
        <dbReference type="ARBA" id="ARBA00022692"/>
    </source>
</evidence>
<evidence type="ECO:0000256" key="5">
    <source>
        <dbReference type="ARBA" id="ARBA00023077"/>
    </source>
</evidence>
<dbReference type="Pfam" id="PF00593">
    <property type="entry name" value="TonB_dep_Rec_b-barrel"/>
    <property type="match status" value="1"/>
</dbReference>
<keyword evidence="5 9" id="KW-0798">TonB box</keyword>
<evidence type="ECO:0000256" key="6">
    <source>
        <dbReference type="ARBA" id="ARBA00023136"/>
    </source>
</evidence>
<dbReference type="InterPro" id="IPR012910">
    <property type="entry name" value="Plug_dom"/>
</dbReference>
<dbReference type="GO" id="GO:0009279">
    <property type="term" value="C:cell outer membrane"/>
    <property type="evidence" value="ECO:0007669"/>
    <property type="project" value="UniProtKB-SubCell"/>
</dbReference>
<evidence type="ECO:0000313" key="14">
    <source>
        <dbReference type="Proteomes" id="UP000256561"/>
    </source>
</evidence>
<keyword evidence="13" id="KW-0675">Receptor</keyword>
<evidence type="ECO:0000256" key="10">
    <source>
        <dbReference type="SAM" id="SignalP"/>
    </source>
</evidence>
<keyword evidence="10" id="KW-0732">Signal</keyword>
<dbReference type="PANTHER" id="PTHR47234:SF2">
    <property type="entry name" value="TONB-DEPENDENT RECEPTOR"/>
    <property type="match status" value="1"/>
</dbReference>
<keyword evidence="7 8" id="KW-0998">Cell outer membrane</keyword>
<keyword evidence="6 8" id="KW-0472">Membrane</keyword>
<comment type="similarity">
    <text evidence="8 9">Belongs to the TonB-dependent receptor family.</text>
</comment>
<name>A0A3D8M6I0_9ALTE</name>
<dbReference type="OrthoDB" id="176248at2"/>
<feature type="chain" id="PRO_5017582096" evidence="10">
    <location>
        <begin position="22"/>
        <end position="886"/>
    </location>
</feature>
<organism evidence="13 14">
    <name type="scientific">Alteromonas aestuariivivens</name>
    <dbReference type="NCBI Taxonomy" id="1938339"/>
    <lineage>
        <taxon>Bacteria</taxon>
        <taxon>Pseudomonadati</taxon>
        <taxon>Pseudomonadota</taxon>
        <taxon>Gammaproteobacteria</taxon>
        <taxon>Alteromonadales</taxon>
        <taxon>Alteromonadaceae</taxon>
        <taxon>Alteromonas/Salinimonas group</taxon>
        <taxon>Alteromonas</taxon>
    </lineage>
</organism>
<evidence type="ECO:0000256" key="1">
    <source>
        <dbReference type="ARBA" id="ARBA00004571"/>
    </source>
</evidence>
<accession>A0A3D8M6I0</accession>
<reference evidence="14" key="1">
    <citation type="submission" date="2018-08" db="EMBL/GenBank/DDBJ databases">
        <authorList>
            <person name="Zhang J."/>
            <person name="Du Z.-J."/>
        </authorList>
    </citation>
    <scope>NUCLEOTIDE SEQUENCE [LARGE SCALE GENOMIC DNA]</scope>
    <source>
        <strain evidence="14">KCTC 52655</strain>
    </source>
</reference>
<evidence type="ECO:0000256" key="3">
    <source>
        <dbReference type="ARBA" id="ARBA00022452"/>
    </source>
</evidence>
<evidence type="ECO:0000256" key="2">
    <source>
        <dbReference type="ARBA" id="ARBA00022448"/>
    </source>
</evidence>
<evidence type="ECO:0000313" key="13">
    <source>
        <dbReference type="EMBL" id="RDV25266.1"/>
    </source>
</evidence>
<keyword evidence="2 8" id="KW-0813">Transport</keyword>
<dbReference type="InterPro" id="IPR037066">
    <property type="entry name" value="Plug_dom_sf"/>
</dbReference>
<keyword evidence="3 8" id="KW-1134">Transmembrane beta strand</keyword>
<dbReference type="InterPro" id="IPR000531">
    <property type="entry name" value="Beta-barrel_TonB"/>
</dbReference>
<evidence type="ECO:0000256" key="7">
    <source>
        <dbReference type="ARBA" id="ARBA00023237"/>
    </source>
</evidence>
<keyword evidence="4 8" id="KW-0812">Transmembrane</keyword>
<dbReference type="InterPro" id="IPR036942">
    <property type="entry name" value="Beta-barrel_TonB_sf"/>
</dbReference>
<feature type="domain" description="TonB-dependent receptor plug" evidence="12">
    <location>
        <begin position="45"/>
        <end position="158"/>
    </location>
</feature>
<gene>
    <name evidence="13" type="ORF">DXV75_10940</name>
</gene>
<dbReference type="Gene3D" id="2.170.130.10">
    <property type="entry name" value="TonB-dependent receptor, plug domain"/>
    <property type="match status" value="1"/>
</dbReference>
<dbReference type="SUPFAM" id="SSF56935">
    <property type="entry name" value="Porins"/>
    <property type="match status" value="1"/>
</dbReference>
<sequence length="886" mass="95797">MRRAILIGTVSSISLSTNVFAQDSEGAQNFEKISVTGSRIKRSDTETASPVTMLGADDIAALGATSVDGVLQKLTAMGGAMTNPGINNGSGGNASIDLRGLGSQRTLVLVNGRRMINSGTGAASTVDLNTIPVSMIARIEVLKDGASAVYGTDAVAGVVNVILKDDFEGLEANYNGAISGEGDAQESSFDITLGGSSDRGNFVLGIQYTDRGDASQADRKFSECPLDEGDNGLFCAGSDYAEGGHIWNSNVNDKKESLAVDNGISGLGGQYHRFTDADRFNFSQDSYLFTPMERLNLTGIANYELNYDTKLFAEFTYTKRWSEQQMAPQPVWFDFEYTESMGDALLSQTWDQGVRDEDGEFVLDAQGNPVFTETNYAYGDMISYGRRMSDTGTRDFSQVVDTVRAVIGAEGAIGEYYWDFSANFGRNDSVDRLTNLHNMGSIQDDIATGAFNPIDQAAWTTENMQDYLYTEQNSGGSQLFMLSGSLSGELFELPAGYAGFAAGFEHRSEKAWFIPDSLTAQGLANDPKVEPTAGGFDVNEAYLELALPVLEGQFLAENVEVSAAVRAFDYSTFGSDNTWKLGFTWTVNDQFMFRGVASTAYRAPTVDELYSGNSPSFERVTYPGAQDQAEVTVGGNSMLTPEEAETLTFGLVFEPSFIDGVSMTVDYYNIDISNAIATVDDQFIVDQCLASTANTGTALCQSANVRIDATGRIRFNNQLQNIGSEKTSGVDVNVKYAFEAAGLDWKASLDTTYLDEYVVQVTGAPVDYAGLITSGSGGYADFKTNLKLNVTGNDWDATYNARYIAGMDSFSCLNDDSCLAPSTPGVVYHDLSANYYLNDTVTLRAGVNNLLDKQPPYYTGNNDSNTDPYTYDVLGRRFFAGVNVKL</sequence>
<protein>
    <submittedName>
        <fullName evidence="13">TonB-dependent receptor</fullName>
    </submittedName>
</protein>
<dbReference type="PANTHER" id="PTHR47234">
    <property type="match status" value="1"/>
</dbReference>
<proteinExistence type="inferred from homology"/>
<evidence type="ECO:0000256" key="8">
    <source>
        <dbReference type="PROSITE-ProRule" id="PRU01360"/>
    </source>
</evidence>
<evidence type="ECO:0000259" key="12">
    <source>
        <dbReference type="Pfam" id="PF07715"/>
    </source>
</evidence>
<comment type="subcellular location">
    <subcellularLocation>
        <location evidence="1 8">Cell outer membrane</location>
        <topology evidence="1 8">Multi-pass membrane protein</topology>
    </subcellularLocation>
</comment>
<comment type="caution">
    <text evidence="13">The sequence shown here is derived from an EMBL/GenBank/DDBJ whole genome shotgun (WGS) entry which is preliminary data.</text>
</comment>
<dbReference type="Gene3D" id="2.40.170.20">
    <property type="entry name" value="TonB-dependent receptor, beta-barrel domain"/>
    <property type="match status" value="1"/>
</dbReference>
<feature type="signal peptide" evidence="10">
    <location>
        <begin position="1"/>
        <end position="21"/>
    </location>
</feature>
<dbReference type="EMBL" id="QRHA01000007">
    <property type="protein sequence ID" value="RDV25266.1"/>
    <property type="molecule type" value="Genomic_DNA"/>
</dbReference>